<accession>A0A6P1Q3Y2</accession>
<evidence type="ECO:0000256" key="3">
    <source>
        <dbReference type="ARBA" id="ARBA00022525"/>
    </source>
</evidence>
<protein>
    <submittedName>
        <fullName evidence="7">Actin cross-linking toxin VgrG1</fullName>
        <ecNumber evidence="7">6.3.2.-</ecNumber>
    </submittedName>
</protein>
<dbReference type="EMBL" id="CP028271">
    <property type="protein sequence ID" value="QHM73343.1"/>
    <property type="molecule type" value="Genomic_DNA"/>
</dbReference>
<dbReference type="SUPFAM" id="SSF69255">
    <property type="entry name" value="gp5 N-terminal domain-like"/>
    <property type="match status" value="1"/>
</dbReference>
<dbReference type="Gene3D" id="4.10.220.110">
    <property type="match status" value="1"/>
</dbReference>
<keyword evidence="7" id="KW-0436">Ligase</keyword>
<dbReference type="PANTHER" id="PTHR32305:SF15">
    <property type="entry name" value="PROTEIN RHSA-RELATED"/>
    <property type="match status" value="1"/>
</dbReference>
<dbReference type="InterPro" id="IPR006531">
    <property type="entry name" value="Gp5/Vgr_OB"/>
</dbReference>
<evidence type="ECO:0000256" key="2">
    <source>
        <dbReference type="ARBA" id="ARBA00005558"/>
    </source>
</evidence>
<feature type="domain" description="Gp5/Type VI secretion system Vgr C-terminal trimerisation" evidence="6">
    <location>
        <begin position="579"/>
        <end position="654"/>
    </location>
</feature>
<sequence length="764" mass="85388">MLNRIIARSPAEELLFWKLSGREALSEPFSLNVTLLSPHPRIDSATLLGQPLTLQIPLQHTASFRWLNGKITRVVVGSQELDGTRYTSYALTLESDLWPMKRDRNLRIFQETTVPLIVKTLLSEYQVNVEDRLTGNYRNWEYCVQYQESSLDFISRLMELEGISYFFRHEDGNHTLVLTDSPDAHKPFPTYEAIPYYQTATGGVADAEGIARWQPEMRVTPGLYSVDDYDFRKPHAWLLQARQNPTSPRPGNIDVYDWPGRYVEHGHGEFYARIRQQRWAVDHMQIHATATAIGICPGYTFTLINAPVPSDNRDYLITAVDYQFEENPYASGSAGTSIHQLDFTVLPADMPFRPEAKTRWPRTYGPQTARVVGPAGESIWTDRFGRVKVKFHWDREAKGDDSSSCWIRVSSAWAGQGYGGVQIPRVGDEVIVDFINGDPDRPIITGRVYNEASMPPWSLPAAATQMGFMSRTKDGTPGNANMLRFEDKAGAEQVFIQAERNMDTNVKNDESHSVGSNRTKNVAGNETSTIEQDRTETVNGNETITIAGNRSEKVAGNETLEISGNRNEQVSGKETIAIKQDRKATVEGDETITVQKNRTRNVKIDDRLKVDGKREVTVKGNQEITVKGNQETTVVINRTANVKGEEKLDVTGKRTKIVHGEEETTVDQRVKETFKARHELTVLGLEKVELKGGRDLTVNGDDIRTINGKIDEKASNGILFGIGEGKSDFISITTGEITIRAGGAKIIINKEGIALEGAVIKLNA</sequence>
<keyword evidence="8" id="KW-1185">Reference proteome</keyword>
<dbReference type="Pfam" id="PF04717">
    <property type="entry name" value="Phage_base_V"/>
    <property type="match status" value="1"/>
</dbReference>
<name>A0A6P1Q3Y2_9GAMM</name>
<evidence type="ECO:0000259" key="6">
    <source>
        <dbReference type="Pfam" id="PF22178"/>
    </source>
</evidence>
<feature type="domain" description="Gp5/Type VI secretion system Vgr C-terminal trimerisation" evidence="6">
    <location>
        <begin position="466"/>
        <end position="578"/>
    </location>
</feature>
<feature type="region of interest" description="Disordered" evidence="4">
    <location>
        <begin position="506"/>
        <end position="531"/>
    </location>
</feature>
<dbReference type="Proteomes" id="UP000464053">
    <property type="component" value="Chromosome"/>
</dbReference>
<evidence type="ECO:0000256" key="4">
    <source>
        <dbReference type="SAM" id="MobiDB-lite"/>
    </source>
</evidence>
<dbReference type="OrthoDB" id="6710627at2"/>
<evidence type="ECO:0000313" key="8">
    <source>
        <dbReference type="Proteomes" id="UP000464053"/>
    </source>
</evidence>
<comment type="similarity">
    <text evidence="2">Belongs to the VgrG protein family.</text>
</comment>
<evidence type="ECO:0000313" key="7">
    <source>
        <dbReference type="EMBL" id="QHM73343.1"/>
    </source>
</evidence>
<dbReference type="InterPro" id="IPR006533">
    <property type="entry name" value="T6SS_Vgr_RhsGE"/>
</dbReference>
<evidence type="ECO:0000259" key="5">
    <source>
        <dbReference type="Pfam" id="PF04717"/>
    </source>
</evidence>
<dbReference type="SUPFAM" id="SSF69279">
    <property type="entry name" value="Phage tail proteins"/>
    <property type="match status" value="2"/>
</dbReference>
<gene>
    <name evidence="7" type="primary">vgrG1_7</name>
    <name evidence="7" type="ORF">C7M51_03690</name>
</gene>
<dbReference type="Pfam" id="PF22178">
    <property type="entry name" value="Gp5_trimer_C"/>
    <property type="match status" value="2"/>
</dbReference>
<dbReference type="AlphaFoldDB" id="A0A6P1Q3Y2"/>
<dbReference type="KEGG" id="mint:C7M51_03690"/>
<dbReference type="EC" id="6.3.2.-" evidence="7"/>
<evidence type="ECO:0000256" key="1">
    <source>
        <dbReference type="ARBA" id="ARBA00004613"/>
    </source>
</evidence>
<dbReference type="GO" id="GO:0016874">
    <property type="term" value="F:ligase activity"/>
    <property type="evidence" value="ECO:0007669"/>
    <property type="project" value="UniProtKB-KW"/>
</dbReference>
<proteinExistence type="inferred from homology"/>
<dbReference type="PANTHER" id="PTHR32305">
    <property type="match status" value="1"/>
</dbReference>
<dbReference type="InterPro" id="IPR054030">
    <property type="entry name" value="Gp5_Vgr_C"/>
</dbReference>
<dbReference type="SUPFAM" id="SSF69349">
    <property type="entry name" value="Phage fibre proteins"/>
    <property type="match status" value="2"/>
</dbReference>
<dbReference type="InterPro" id="IPR017847">
    <property type="entry name" value="T6SS_RhsGE_Vgr_subset"/>
</dbReference>
<dbReference type="RefSeq" id="WP_160622996.1">
    <property type="nucleotide sequence ID" value="NZ_CP028271.1"/>
</dbReference>
<feature type="domain" description="Gp5/Type VI secretion system Vgr protein OB-fold" evidence="5">
    <location>
        <begin position="382"/>
        <end position="449"/>
    </location>
</feature>
<dbReference type="Gene3D" id="3.55.50.10">
    <property type="entry name" value="Baseplate protein-like domains"/>
    <property type="match status" value="1"/>
</dbReference>
<dbReference type="NCBIfam" id="TIGR01646">
    <property type="entry name" value="vgr_GE"/>
    <property type="match status" value="1"/>
</dbReference>
<dbReference type="NCBIfam" id="TIGR03361">
    <property type="entry name" value="VI_Rhs_Vgr"/>
    <property type="match status" value="1"/>
</dbReference>
<dbReference type="Gene3D" id="2.30.110.50">
    <property type="match status" value="1"/>
</dbReference>
<organism evidence="7 8">
    <name type="scientific">Mixta intestinalis</name>
    <dbReference type="NCBI Taxonomy" id="1615494"/>
    <lineage>
        <taxon>Bacteria</taxon>
        <taxon>Pseudomonadati</taxon>
        <taxon>Pseudomonadota</taxon>
        <taxon>Gammaproteobacteria</taxon>
        <taxon>Enterobacterales</taxon>
        <taxon>Erwiniaceae</taxon>
        <taxon>Mixta</taxon>
    </lineage>
</organism>
<keyword evidence="3" id="KW-0964">Secreted</keyword>
<dbReference type="Gene3D" id="2.40.50.230">
    <property type="entry name" value="Gp5 N-terminal domain"/>
    <property type="match status" value="1"/>
</dbReference>
<dbReference type="Pfam" id="PF05954">
    <property type="entry name" value="Phage_GPD"/>
    <property type="match status" value="1"/>
</dbReference>
<dbReference type="GO" id="GO:0005576">
    <property type="term" value="C:extracellular region"/>
    <property type="evidence" value="ECO:0007669"/>
    <property type="project" value="UniProtKB-SubCell"/>
</dbReference>
<feature type="compositionally biased region" description="Polar residues" evidence="4">
    <location>
        <begin position="513"/>
        <end position="530"/>
    </location>
</feature>
<dbReference type="InterPro" id="IPR050708">
    <property type="entry name" value="T6SS_VgrG/RHS"/>
</dbReference>
<comment type="subcellular location">
    <subcellularLocation>
        <location evidence="1">Secreted</location>
    </subcellularLocation>
</comment>
<reference evidence="7 8" key="1">
    <citation type="submission" date="2018-03" db="EMBL/GenBank/DDBJ databases">
        <title>Pantoea intestinalis SRCM103226 isolated form the mealworm.</title>
        <authorList>
            <person name="Jeong D.-Y."/>
            <person name="Kim J.W."/>
        </authorList>
    </citation>
    <scope>NUCLEOTIDE SEQUENCE [LARGE SCALE GENOMIC DNA]</scope>
    <source>
        <strain evidence="7 8">SRCM103226</strain>
    </source>
</reference>
<dbReference type="InterPro" id="IPR037026">
    <property type="entry name" value="Vgr_OB-fold_dom_sf"/>
</dbReference>